<dbReference type="EMBL" id="JAWDGP010003996">
    <property type="protein sequence ID" value="KAK3768953.1"/>
    <property type="molecule type" value="Genomic_DNA"/>
</dbReference>
<protein>
    <submittedName>
        <fullName evidence="2">Uncharacterized protein</fullName>
    </submittedName>
</protein>
<feature type="region of interest" description="Disordered" evidence="1">
    <location>
        <begin position="119"/>
        <end position="140"/>
    </location>
</feature>
<keyword evidence="3" id="KW-1185">Reference proteome</keyword>
<comment type="caution">
    <text evidence="2">The sequence shown here is derived from an EMBL/GenBank/DDBJ whole genome shotgun (WGS) entry which is preliminary data.</text>
</comment>
<dbReference type="AlphaFoldDB" id="A0AAE0ZGD0"/>
<evidence type="ECO:0000313" key="2">
    <source>
        <dbReference type="EMBL" id="KAK3768953.1"/>
    </source>
</evidence>
<gene>
    <name evidence="2" type="ORF">RRG08_060389</name>
</gene>
<evidence type="ECO:0000256" key="1">
    <source>
        <dbReference type="SAM" id="MobiDB-lite"/>
    </source>
</evidence>
<name>A0AAE0ZGD0_9GAST</name>
<proteinExistence type="predicted"/>
<evidence type="ECO:0000313" key="3">
    <source>
        <dbReference type="Proteomes" id="UP001283361"/>
    </source>
</evidence>
<sequence>MRLGAIRQGREERKRSIEPQMICLLHEITSDPPITTEQLATRCYSLGDGREGISITHREQKQTDNTQDTGTAAPIVSYRHMLPAVVTSTQEVLVAGVSRVMNHSQEVLVVGVSRVMNPEPGSTNRWCVKSDEPQPGSTNR</sequence>
<dbReference type="Proteomes" id="UP001283361">
    <property type="component" value="Unassembled WGS sequence"/>
</dbReference>
<organism evidence="2 3">
    <name type="scientific">Elysia crispata</name>
    <name type="common">lettuce slug</name>
    <dbReference type="NCBI Taxonomy" id="231223"/>
    <lineage>
        <taxon>Eukaryota</taxon>
        <taxon>Metazoa</taxon>
        <taxon>Spiralia</taxon>
        <taxon>Lophotrochozoa</taxon>
        <taxon>Mollusca</taxon>
        <taxon>Gastropoda</taxon>
        <taxon>Heterobranchia</taxon>
        <taxon>Euthyneura</taxon>
        <taxon>Panpulmonata</taxon>
        <taxon>Sacoglossa</taxon>
        <taxon>Placobranchoidea</taxon>
        <taxon>Plakobranchidae</taxon>
        <taxon>Elysia</taxon>
    </lineage>
</organism>
<accession>A0AAE0ZGD0</accession>
<reference evidence="2" key="1">
    <citation type="journal article" date="2023" name="G3 (Bethesda)">
        <title>A reference genome for the long-term kleptoplast-retaining sea slug Elysia crispata morphotype clarki.</title>
        <authorList>
            <person name="Eastman K.E."/>
            <person name="Pendleton A.L."/>
            <person name="Shaikh M.A."/>
            <person name="Suttiyut T."/>
            <person name="Ogas R."/>
            <person name="Tomko P."/>
            <person name="Gavelis G."/>
            <person name="Widhalm J.R."/>
            <person name="Wisecaver J.H."/>
        </authorList>
    </citation>
    <scope>NUCLEOTIDE SEQUENCE</scope>
    <source>
        <strain evidence="2">ECLA1</strain>
    </source>
</reference>